<keyword evidence="1" id="KW-0732">Signal</keyword>
<protein>
    <recommendedName>
        <fullName evidence="4">Extracellular solute-binding protein</fullName>
    </recommendedName>
</protein>
<dbReference type="PANTHER" id="PTHR43649">
    <property type="entry name" value="ARABINOSE-BINDING PROTEIN-RELATED"/>
    <property type="match status" value="1"/>
</dbReference>
<dbReference type="EMBL" id="BSUM01000001">
    <property type="protein sequence ID" value="GMA30905.1"/>
    <property type="molecule type" value="Genomic_DNA"/>
</dbReference>
<feature type="chain" id="PRO_5042985413" description="Extracellular solute-binding protein" evidence="1">
    <location>
        <begin position="37"/>
        <end position="447"/>
    </location>
</feature>
<name>A0AA37UTE0_9MICO</name>
<reference evidence="2" key="2">
    <citation type="submission" date="2023-02" db="EMBL/GenBank/DDBJ databases">
        <authorList>
            <person name="Sun Q."/>
            <person name="Mori K."/>
        </authorList>
    </citation>
    <scope>NUCLEOTIDE SEQUENCE</scope>
    <source>
        <strain evidence="2">NBRC 112290</strain>
    </source>
</reference>
<dbReference type="InterPro" id="IPR006059">
    <property type="entry name" value="SBP"/>
</dbReference>
<feature type="signal peptide" evidence="1">
    <location>
        <begin position="1"/>
        <end position="36"/>
    </location>
</feature>
<dbReference type="PROSITE" id="PS51257">
    <property type="entry name" value="PROKAR_LIPOPROTEIN"/>
    <property type="match status" value="1"/>
</dbReference>
<evidence type="ECO:0000313" key="2">
    <source>
        <dbReference type="EMBL" id="GMA30905.1"/>
    </source>
</evidence>
<dbReference type="InterPro" id="IPR050490">
    <property type="entry name" value="Bact_solute-bd_prot1"/>
</dbReference>
<gene>
    <name evidence="2" type="ORF">GCM10025875_08970</name>
</gene>
<evidence type="ECO:0008006" key="4">
    <source>
        <dbReference type="Google" id="ProtNLM"/>
    </source>
</evidence>
<keyword evidence="3" id="KW-1185">Reference proteome</keyword>
<dbReference type="PANTHER" id="PTHR43649:SF12">
    <property type="entry name" value="DIACETYLCHITOBIOSE BINDING PROTEIN DASA"/>
    <property type="match status" value="1"/>
</dbReference>
<organism evidence="2 3">
    <name type="scientific">Litorihabitans aurantiacus</name>
    <dbReference type="NCBI Taxonomy" id="1930061"/>
    <lineage>
        <taxon>Bacteria</taxon>
        <taxon>Bacillati</taxon>
        <taxon>Actinomycetota</taxon>
        <taxon>Actinomycetes</taxon>
        <taxon>Micrococcales</taxon>
        <taxon>Beutenbergiaceae</taxon>
        <taxon>Litorihabitans</taxon>
    </lineage>
</organism>
<accession>A0AA37UTE0</accession>
<proteinExistence type="predicted"/>
<dbReference type="Proteomes" id="UP001157161">
    <property type="component" value="Unassembled WGS sequence"/>
</dbReference>
<evidence type="ECO:0000256" key="1">
    <source>
        <dbReference type="SAM" id="SignalP"/>
    </source>
</evidence>
<dbReference type="Pfam" id="PF01547">
    <property type="entry name" value="SBP_bac_1"/>
    <property type="match status" value="1"/>
</dbReference>
<dbReference type="Gene3D" id="3.40.190.10">
    <property type="entry name" value="Periplasmic binding protein-like II"/>
    <property type="match status" value="2"/>
</dbReference>
<dbReference type="AlphaFoldDB" id="A0AA37UTE0"/>
<evidence type="ECO:0000313" key="3">
    <source>
        <dbReference type="Proteomes" id="UP001157161"/>
    </source>
</evidence>
<reference evidence="2" key="1">
    <citation type="journal article" date="2014" name="Int. J. Syst. Evol. Microbiol.">
        <title>Complete genome sequence of Corynebacterium casei LMG S-19264T (=DSM 44701T), isolated from a smear-ripened cheese.</title>
        <authorList>
            <consortium name="US DOE Joint Genome Institute (JGI-PGF)"/>
            <person name="Walter F."/>
            <person name="Albersmeier A."/>
            <person name="Kalinowski J."/>
            <person name="Ruckert C."/>
        </authorList>
    </citation>
    <scope>NUCLEOTIDE SEQUENCE</scope>
    <source>
        <strain evidence="2">NBRC 112290</strain>
    </source>
</reference>
<dbReference type="RefSeq" id="WP_284249663.1">
    <property type="nucleotide sequence ID" value="NZ_BSUM01000001.1"/>
</dbReference>
<sequence>MSRPARIARQSRRRVSATAVLALAGTLGLAACGAGADVAGAGVECDVDLPQETTVVNLLSYTSPATDPFADAIVNGCTTGTLRVDAPETDFAGQNQRAVQSMSSANPSYDLIEVYGTVYPLYAERGWIAPLDDLIADRGDDLGLDDIDPALLESLSYNGQQVGIPTFWGPIILVYREDVFTDLGLEVPTTFEEMFAAAETIRAETDMANPLALPMATAGGVATVYNQLLGSLGGHWFEDGAAVPTLDSPESVAALEALRDTYGNMSSESISWASPEVVTQLQTGQAAMSMLFAGRVSALLEERQTEHFDDFAFAVPPAVVEGGTPATSLSVDGLAIASNSAVDEDLLFDLIAVATGPEAAEAASAVTIPARTAQAQAAELPFEPAAREVLESERPNGLPLVPWMSDVFAVAAPILNEVLSGTVEPADAAVQLQAAAEQAIAQAGFAP</sequence>
<comment type="caution">
    <text evidence="2">The sequence shown here is derived from an EMBL/GenBank/DDBJ whole genome shotgun (WGS) entry which is preliminary data.</text>
</comment>
<dbReference type="SUPFAM" id="SSF53850">
    <property type="entry name" value="Periplasmic binding protein-like II"/>
    <property type="match status" value="1"/>
</dbReference>